<keyword evidence="2" id="KW-0732">Signal</keyword>
<feature type="region of interest" description="Disordered" evidence="1">
    <location>
        <begin position="21"/>
        <end position="54"/>
    </location>
</feature>
<accession>A0A2U3DPW4</accession>
<evidence type="ECO:0000313" key="6">
    <source>
        <dbReference type="Proteomes" id="UP001287286"/>
    </source>
</evidence>
<evidence type="ECO:0000256" key="2">
    <source>
        <dbReference type="SAM" id="SignalP"/>
    </source>
</evidence>
<dbReference type="Proteomes" id="UP000245956">
    <property type="component" value="Unassembled WGS sequence"/>
</dbReference>
<feature type="region of interest" description="Disordered" evidence="1">
    <location>
        <begin position="254"/>
        <end position="275"/>
    </location>
</feature>
<reference evidence="4 5" key="2">
    <citation type="journal article" date="2016" name="Front. Microbiol.">
        <title>Genome and transcriptome sequences reveal the specific parasitism of the nematophagous Purpureocillium lilacinum 36-1.</title>
        <authorList>
            <person name="Xie J."/>
            <person name="Li S."/>
            <person name="Mo C."/>
            <person name="Xiao X."/>
            <person name="Peng D."/>
            <person name="Wang G."/>
            <person name="Xiao Y."/>
        </authorList>
    </citation>
    <scope>NUCLEOTIDE SEQUENCE [LARGE SCALE GENOMIC DNA]</scope>
    <source>
        <strain evidence="4 5">36-1</strain>
    </source>
</reference>
<reference evidence="4" key="1">
    <citation type="submission" date="2015-05" db="EMBL/GenBank/DDBJ databases">
        <authorList>
            <person name="Wang D.B."/>
            <person name="Wang M."/>
        </authorList>
    </citation>
    <scope>NUCLEOTIDE SEQUENCE</scope>
    <source>
        <strain evidence="4">36-1</strain>
    </source>
</reference>
<reference evidence="3 6" key="4">
    <citation type="journal article" date="2024" name="Microbiol. Resour. Announc.">
        <title>Genome annotations for the ascomycete fungi Trichoderma harzianum, Trichoderma aggressivum, and Purpureocillium lilacinum.</title>
        <authorList>
            <person name="Beijen E.P.W."/>
            <person name="Ohm R.A."/>
        </authorList>
    </citation>
    <scope>NUCLEOTIDE SEQUENCE [LARGE SCALE GENOMIC DNA]</scope>
    <source>
        <strain evidence="3 6">CBS 150709</strain>
    </source>
</reference>
<feature type="compositionally biased region" description="Pro residues" evidence="1">
    <location>
        <begin position="27"/>
        <end position="39"/>
    </location>
</feature>
<gene>
    <name evidence="4" type="ORF">PCL_11301</name>
    <name evidence="3" type="ORF">Purlil1_5241</name>
</gene>
<feature type="signal peptide" evidence="2">
    <location>
        <begin position="1"/>
        <end position="16"/>
    </location>
</feature>
<dbReference type="Proteomes" id="UP001287286">
    <property type="component" value="Unassembled WGS sequence"/>
</dbReference>
<name>A0A2U3DPW4_PURLI</name>
<feature type="chain" id="PRO_5015625135" evidence="2">
    <location>
        <begin position="17"/>
        <end position="275"/>
    </location>
</feature>
<dbReference type="EMBL" id="JAWRVI010000015">
    <property type="protein sequence ID" value="KAK4090569.1"/>
    <property type="molecule type" value="Genomic_DNA"/>
</dbReference>
<protein>
    <submittedName>
        <fullName evidence="4">Uncharacterized protein</fullName>
    </submittedName>
</protein>
<feature type="compositionally biased region" description="Pro residues" evidence="1">
    <location>
        <begin position="263"/>
        <end position="275"/>
    </location>
</feature>
<evidence type="ECO:0000256" key="1">
    <source>
        <dbReference type="SAM" id="MobiDB-lite"/>
    </source>
</evidence>
<evidence type="ECO:0000313" key="4">
    <source>
        <dbReference type="EMBL" id="PWI64298.1"/>
    </source>
</evidence>
<evidence type="ECO:0000313" key="5">
    <source>
        <dbReference type="Proteomes" id="UP000245956"/>
    </source>
</evidence>
<comment type="caution">
    <text evidence="4">The sequence shown here is derived from an EMBL/GenBank/DDBJ whole genome shotgun (WGS) entry which is preliminary data.</text>
</comment>
<keyword evidence="6" id="KW-1185">Reference proteome</keyword>
<reference evidence="3" key="3">
    <citation type="submission" date="2023-11" db="EMBL/GenBank/DDBJ databases">
        <authorList>
            <person name="Beijen E."/>
            <person name="Ohm R.A."/>
        </authorList>
    </citation>
    <scope>NUCLEOTIDE SEQUENCE</scope>
    <source>
        <strain evidence="3">CBS 150709</strain>
    </source>
</reference>
<dbReference type="EMBL" id="LCWV01000073">
    <property type="protein sequence ID" value="PWI64298.1"/>
    <property type="molecule type" value="Genomic_DNA"/>
</dbReference>
<sequence length="275" mass="28918">MKFVLLLLAATAMALGLTRPQAQTPAVPAPPPVSGPPGTPTAKTQPPVPAQTGGGGPPGPICECGYTYCASVLMGMKKPWSEKQLAEAYCKTPEAACASASPGTDVRSALYLCLCDDANAREGNKLHLLCGCDKCLVVGPDYRGRIMYQLGSQRVANCEREIANGALMCAFCRSACRPCPGVRPAAAARWPPKVPSPAQSGSSRRLLALAANAWNVLSPTIDLLVRHGPRGGVSQSGVPPPRLRPPVQRLPLQPNLEASFLPQLPPPTPCRSPRF</sequence>
<dbReference type="AlphaFoldDB" id="A0A2U3DPW4"/>
<organism evidence="4 5">
    <name type="scientific">Purpureocillium lilacinum</name>
    <name type="common">Paecilomyces lilacinus</name>
    <dbReference type="NCBI Taxonomy" id="33203"/>
    <lineage>
        <taxon>Eukaryota</taxon>
        <taxon>Fungi</taxon>
        <taxon>Dikarya</taxon>
        <taxon>Ascomycota</taxon>
        <taxon>Pezizomycotina</taxon>
        <taxon>Sordariomycetes</taxon>
        <taxon>Hypocreomycetidae</taxon>
        <taxon>Hypocreales</taxon>
        <taxon>Ophiocordycipitaceae</taxon>
        <taxon>Purpureocillium</taxon>
    </lineage>
</organism>
<proteinExistence type="predicted"/>
<evidence type="ECO:0000313" key="3">
    <source>
        <dbReference type="EMBL" id="KAK4090569.1"/>
    </source>
</evidence>